<evidence type="ECO:0000256" key="10">
    <source>
        <dbReference type="ARBA" id="ARBA00049183"/>
    </source>
</evidence>
<dbReference type="Pfam" id="PF03279">
    <property type="entry name" value="Lip_A_acyltrans"/>
    <property type="match status" value="1"/>
</dbReference>
<dbReference type="UniPathway" id="UPA00030"/>
<evidence type="ECO:0000256" key="2">
    <source>
        <dbReference type="ARBA" id="ARBA00022475"/>
    </source>
</evidence>
<accession>A0A4R8IH75</accession>
<feature type="transmembrane region" description="Helical" evidence="11">
    <location>
        <begin position="319"/>
        <end position="339"/>
    </location>
</feature>
<dbReference type="PANTHER" id="PTHR42755">
    <property type="entry name" value="3-DEOXY-MANNO-OCTULOSONATE CYTIDYLYLTRANSFERASE"/>
    <property type="match status" value="1"/>
</dbReference>
<evidence type="ECO:0000313" key="17">
    <source>
        <dbReference type="Proteomes" id="UP000294914"/>
    </source>
</evidence>
<evidence type="ECO:0000256" key="7">
    <source>
        <dbReference type="ARBA" id="ARBA00022989"/>
    </source>
</evidence>
<keyword evidence="2 11" id="KW-1003">Cell membrane</keyword>
<dbReference type="NCBIfam" id="TIGR02207">
    <property type="entry name" value="lipid_A_htrB"/>
    <property type="match status" value="1"/>
</dbReference>
<sequence>MSDSTSPFPVRDYLHPRFWPTWVGLGMLWLTAKLPYPAINALGKTLGLLGYALMPARRRIVRTNLRLAFPEFDKQTLRRTIRENFHSTAMAIFESGLAWWGSERRLKSLYRVEGLEHLLEAEAQGKGVLLLGGHYTTLEISGKFLACHVEGLRPTYKRAHNPLFEAVMVHNRNRMLDGLIRSRDMRDILRNLKQKKIVWYAPDQDFGNRASVFAPFMGVPAATLTLTARIAKASGAPLVPFYSERLPGNQGYRIRIGPVISAFPTGDDVQDATLINQAIEEQVRRTPAQYLWAHRRYRTRPDWEPKLYKVRRRKALKRYSRLLFLLALPITLYTLWTALRNRDRRYLIERFGLGNADIRADIQLHAASIGEFNAALPLIRLLQHNHPALQILITMNTPSSRRVAEKQLGDSVKYHYLPVDWQWSINRYMQRVRPQCLLIMETELWPNLYEYCFQHGIKNIIINGRLSRRTTESSKFVQQILRHTLEYTYKVLTRSEEDQQHYLALSGPRKIKLMGNIKYASITLPRDSMIELTRPYVLAASTRNDEEKLIVESWLKLATPRPLLVIAPRHIHRLNNILDSLKPRSLNIAVRSRQEPITAETDIYIADTFGELAGFIAGAEFVLMGGGFKPHGGQNILEVARAGKAVIFGQYMDNFRAEAKDLLAAGGAIQVDNEADLVEAIKTLLEDRQQRERMGAHARAFIEANHDIAERYLDELQKLCPVLKRG</sequence>
<dbReference type="InterPro" id="IPR011920">
    <property type="entry name" value="Lipid_A_LpxL_LpxP"/>
</dbReference>
<dbReference type="InterPro" id="IPR004960">
    <property type="entry name" value="LipA_acyltrans"/>
</dbReference>
<dbReference type="AlphaFoldDB" id="A0A4R8IH75"/>
<dbReference type="PANTHER" id="PTHR42755:SF1">
    <property type="entry name" value="3-DEOXY-D-MANNO-OCTULOSONIC ACID TRANSFERASE, MITOCHONDRIAL-RELATED"/>
    <property type="match status" value="1"/>
</dbReference>
<dbReference type="EC" id="2.3.1.241" evidence="11"/>
<comment type="function">
    <text evidence="11">Catalyzes the transfer of an acyl chain from an acyl-[acyl-carrier-protein] (ACP) to a Kdo(2)-lipid IV(A) to form a Kdo(2)-(acyl)-lipid IV(A).</text>
</comment>
<dbReference type="GO" id="GO:0009245">
    <property type="term" value="P:lipid A biosynthetic process"/>
    <property type="evidence" value="ECO:0007669"/>
    <property type="project" value="InterPro"/>
</dbReference>
<dbReference type="Gene3D" id="3.40.50.11720">
    <property type="entry name" value="3-Deoxy-D-manno-octulosonic-acid transferase, N-terminal domain"/>
    <property type="match status" value="1"/>
</dbReference>
<evidence type="ECO:0000256" key="9">
    <source>
        <dbReference type="ARBA" id="ARBA00023315"/>
    </source>
</evidence>
<evidence type="ECO:0000256" key="6">
    <source>
        <dbReference type="ARBA" id="ARBA00022985"/>
    </source>
</evidence>
<dbReference type="HAMAP" id="MF_01942">
    <property type="entry name" value="Lipid_A_LpxL_LpxP"/>
    <property type="match status" value="1"/>
</dbReference>
<keyword evidence="9 11" id="KW-0012">Acyltransferase</keyword>
<comment type="catalytic activity">
    <reaction evidence="10">
        <text>lipid IVA (E. coli) + CMP-3-deoxy-beta-D-manno-octulosonate = alpha-Kdo-(2-&gt;6)-lipid IVA (E. coli) + CMP + H(+)</text>
        <dbReference type="Rhea" id="RHEA:28066"/>
        <dbReference type="ChEBI" id="CHEBI:15378"/>
        <dbReference type="ChEBI" id="CHEBI:58603"/>
        <dbReference type="ChEBI" id="CHEBI:60364"/>
        <dbReference type="ChEBI" id="CHEBI:60377"/>
        <dbReference type="ChEBI" id="CHEBI:85987"/>
        <dbReference type="EC" id="2.4.99.12"/>
    </reaction>
</comment>
<evidence type="ECO:0000256" key="11">
    <source>
        <dbReference type="HAMAP-Rule" id="MF_01942"/>
    </source>
</evidence>
<gene>
    <name evidence="11" type="primary">lpxL</name>
    <name evidence="16" type="ORF">EDC23_2351</name>
</gene>
<evidence type="ECO:0000256" key="4">
    <source>
        <dbReference type="ARBA" id="ARBA00022679"/>
    </source>
</evidence>
<keyword evidence="4 11" id="KW-0808">Transferase</keyword>
<comment type="caution">
    <text evidence="11">Lacks conserved residue(s) required for the propagation of feature annotation.</text>
</comment>
<comment type="catalytic activity">
    <reaction evidence="11">
        <text>an alpha-Kdo-(2-&gt;4)-alpha-Kdo-(2-&gt;6)-lipid IVA + a fatty acyl-[ACP] = an alpha-Kdo-(2-&gt;4)-alpha-Kdo-(2-&gt;6)-(acyl)-lipid IVA + holo-[ACP]</text>
        <dbReference type="Rhea" id="RHEA:69396"/>
        <dbReference type="Rhea" id="RHEA-COMP:9685"/>
        <dbReference type="Rhea" id="RHEA-COMP:14125"/>
        <dbReference type="ChEBI" id="CHEBI:64479"/>
        <dbReference type="ChEBI" id="CHEBI:138651"/>
        <dbReference type="ChEBI" id="CHEBI:176429"/>
        <dbReference type="ChEBI" id="CHEBI:176430"/>
        <dbReference type="EC" id="2.3.1.241"/>
    </reaction>
</comment>
<reference evidence="16 17" key="1">
    <citation type="submission" date="2019-03" db="EMBL/GenBank/DDBJ databases">
        <title>Genomic Encyclopedia of Type Strains, Phase IV (KMG-IV): sequencing the most valuable type-strain genomes for metagenomic binning, comparative biology and taxonomic classification.</title>
        <authorList>
            <person name="Goeker M."/>
        </authorList>
    </citation>
    <scope>NUCLEOTIDE SEQUENCE [LARGE SCALE GENOMIC DNA]</scope>
    <source>
        <strain evidence="16 17">DSM 16326</strain>
    </source>
</reference>
<feature type="domain" description="3-deoxy-D-manno-octulosonic-acid transferase N-terminal" evidence="14">
    <location>
        <begin position="349"/>
        <end position="520"/>
    </location>
</feature>
<keyword evidence="8 11" id="KW-0472">Membrane</keyword>
<evidence type="ECO:0000256" key="5">
    <source>
        <dbReference type="ARBA" id="ARBA00022692"/>
    </source>
</evidence>
<feature type="transmembrane region" description="Helical" evidence="11">
    <location>
        <begin position="34"/>
        <end position="54"/>
    </location>
</feature>
<evidence type="ECO:0000313" key="16">
    <source>
        <dbReference type="EMBL" id="TDX99567.1"/>
    </source>
</evidence>
<dbReference type="UniPathway" id="UPA00360">
    <property type="reaction ID" value="UER00485"/>
</dbReference>
<dbReference type="Gene3D" id="3.40.50.2000">
    <property type="entry name" value="Glycogen Phosphorylase B"/>
    <property type="match status" value="1"/>
</dbReference>
<dbReference type="GO" id="GO:0043842">
    <property type="term" value="F:Kdo transferase activity"/>
    <property type="evidence" value="ECO:0007669"/>
    <property type="project" value="UniProtKB-EC"/>
</dbReference>
<dbReference type="InterPro" id="IPR007507">
    <property type="entry name" value="Glycos_transf_N"/>
</dbReference>
<keyword evidence="5 11" id="KW-0812">Transmembrane</keyword>
<comment type="caution">
    <text evidence="16">The sequence shown here is derived from an EMBL/GenBank/DDBJ whole genome shotgun (WGS) entry which is preliminary data.</text>
</comment>
<evidence type="ECO:0000256" key="8">
    <source>
        <dbReference type="ARBA" id="ARBA00023136"/>
    </source>
</evidence>
<organism evidence="16 17">
    <name type="scientific">Thiohalophilus thiocyanatoxydans</name>
    <dbReference type="NCBI Taxonomy" id="381308"/>
    <lineage>
        <taxon>Bacteria</taxon>
        <taxon>Pseudomonadati</taxon>
        <taxon>Pseudomonadota</taxon>
        <taxon>Gammaproteobacteria</taxon>
        <taxon>Thiohalomonadales</taxon>
        <taxon>Thiohalophilaceae</taxon>
        <taxon>Thiohalophilus</taxon>
    </lineage>
</organism>
<dbReference type="SUPFAM" id="SSF53756">
    <property type="entry name" value="UDP-Glycosyltransferase/glycogen phosphorylase"/>
    <property type="match status" value="1"/>
</dbReference>
<evidence type="ECO:0000259" key="15">
    <source>
        <dbReference type="Pfam" id="PF13524"/>
    </source>
</evidence>
<dbReference type="GO" id="GO:0009103">
    <property type="term" value="P:lipopolysaccharide biosynthetic process"/>
    <property type="evidence" value="ECO:0007669"/>
    <property type="project" value="UniProtKB-UniRule"/>
</dbReference>
<proteinExistence type="inferred from homology"/>
<comment type="pathway">
    <text evidence="1">Bacterial outer membrane biogenesis; LPS core biosynthesis.</text>
</comment>
<keyword evidence="3 11" id="KW-0997">Cell inner membrane</keyword>
<dbReference type="GO" id="GO:0005886">
    <property type="term" value="C:plasma membrane"/>
    <property type="evidence" value="ECO:0007669"/>
    <property type="project" value="UniProtKB-SubCell"/>
</dbReference>
<comment type="subcellular location">
    <subcellularLocation>
        <location evidence="11">Cell inner membrane</location>
        <topology evidence="11">Single-pass membrane protein</topology>
    </subcellularLocation>
</comment>
<dbReference type="Pfam" id="PF04413">
    <property type="entry name" value="Glycos_transf_N"/>
    <property type="match status" value="1"/>
</dbReference>
<dbReference type="InterPro" id="IPR055259">
    <property type="entry name" value="YkvP/CgeB_Glyco_trans-like"/>
</dbReference>
<dbReference type="GO" id="GO:0008913">
    <property type="term" value="F:Kdo2-lipid IVA acyltransferase activity"/>
    <property type="evidence" value="ECO:0007669"/>
    <property type="project" value="UniProtKB-EC"/>
</dbReference>
<feature type="short sequence motif" description="HXXXXD motif" evidence="11">
    <location>
        <begin position="134"/>
        <end position="139"/>
    </location>
</feature>
<dbReference type="CDD" id="cd07984">
    <property type="entry name" value="LPLAT_LABLAT-like"/>
    <property type="match status" value="1"/>
</dbReference>
<evidence type="ECO:0000256" key="3">
    <source>
        <dbReference type="ARBA" id="ARBA00022519"/>
    </source>
</evidence>
<evidence type="ECO:0000259" key="14">
    <source>
        <dbReference type="Pfam" id="PF04413"/>
    </source>
</evidence>
<comment type="pathway">
    <text evidence="11">Bacterial outer membrane biogenesis; lipopolysaccharide biosynthesis.</text>
</comment>
<dbReference type="EMBL" id="SOQX01000007">
    <property type="protein sequence ID" value="TDX99567.1"/>
    <property type="molecule type" value="Genomic_DNA"/>
</dbReference>
<name>A0A4R8IH75_9GAMM</name>
<feature type="site" description="Transition state stabilizer" evidence="13">
    <location>
        <position position="441"/>
    </location>
</feature>
<evidence type="ECO:0000256" key="1">
    <source>
        <dbReference type="ARBA" id="ARBA00004713"/>
    </source>
</evidence>
<dbReference type="GO" id="GO:0036104">
    <property type="term" value="P:Kdo2-lipid A biosynthetic process"/>
    <property type="evidence" value="ECO:0007669"/>
    <property type="project" value="UniProtKB-UniRule"/>
</dbReference>
<dbReference type="Proteomes" id="UP000294914">
    <property type="component" value="Unassembled WGS sequence"/>
</dbReference>
<keyword evidence="7 11" id="KW-1133">Transmembrane helix</keyword>
<dbReference type="InterPro" id="IPR039901">
    <property type="entry name" value="Kdotransferase"/>
</dbReference>
<comment type="similarity">
    <text evidence="11">Belongs to the LpxL/LpxM/LpxP family.</text>
</comment>
<dbReference type="Pfam" id="PF13524">
    <property type="entry name" value="Glyco_trans_1_2"/>
    <property type="match status" value="1"/>
</dbReference>
<keyword evidence="6 11" id="KW-0448">Lipopolysaccharide biosynthesis</keyword>
<evidence type="ECO:0000256" key="13">
    <source>
        <dbReference type="PIRSR" id="PIRSR639901-2"/>
    </source>
</evidence>
<comment type="pathway">
    <text evidence="11">Glycolipid biosynthesis; KDO(2)-lipid A biosynthesis; KDO(2)-lipid A from CMP-3-deoxy-D-manno-octulosonate and lipid IV(A): step 3/4.</text>
</comment>
<keyword evidence="17" id="KW-1185">Reference proteome</keyword>
<evidence type="ECO:0000256" key="12">
    <source>
        <dbReference type="PIRSR" id="PIRSR639901-1"/>
    </source>
</evidence>
<feature type="domain" description="Spore protein YkvP/CgeB glycosyl transferase-like" evidence="15">
    <location>
        <begin position="636"/>
        <end position="712"/>
    </location>
</feature>
<feature type="site" description="Transition state stabilizer" evidence="13">
    <location>
        <position position="518"/>
    </location>
</feature>
<dbReference type="InterPro" id="IPR038107">
    <property type="entry name" value="Glycos_transf_N_sf"/>
</dbReference>
<feature type="active site" description="Proton acceptor" evidence="12">
    <location>
        <position position="371"/>
    </location>
</feature>
<protein>
    <recommendedName>
        <fullName evidence="11">Lipid A biosynthesis acyltransferase</fullName>
        <ecNumber evidence="11">2.3.1.241</ecNumber>
    </recommendedName>
    <alternativeName>
        <fullName evidence="11">Kdo(2)-lipid IV(A) acyltransferase</fullName>
    </alternativeName>
</protein>